<dbReference type="UniPathway" id="UPA00035">
    <property type="reaction ID" value="UER00042"/>
</dbReference>
<comment type="caution">
    <text evidence="10">The sequence shown here is derived from an EMBL/GenBank/DDBJ whole genome shotgun (WGS) entry which is preliminary data.</text>
</comment>
<evidence type="ECO:0000313" key="11">
    <source>
        <dbReference type="Proteomes" id="UP000614424"/>
    </source>
</evidence>
<keyword evidence="6" id="KW-0822">Tryptophan biosynthesis</keyword>
<dbReference type="PANTHER" id="PTHR42894">
    <property type="entry name" value="N-(5'-PHOSPHORIBOSYL)ANTHRANILATE ISOMERASE"/>
    <property type="match status" value="1"/>
</dbReference>
<evidence type="ECO:0000256" key="7">
    <source>
        <dbReference type="ARBA" id="ARBA00023141"/>
    </source>
</evidence>
<dbReference type="AlphaFoldDB" id="A0A8J6TG87"/>
<accession>A0A8J6TG87</accession>
<dbReference type="SUPFAM" id="SSF51366">
    <property type="entry name" value="Ribulose-phoshate binding barrel"/>
    <property type="match status" value="1"/>
</dbReference>
<dbReference type="EMBL" id="JACNJZ010000156">
    <property type="protein sequence ID" value="MBC8318413.1"/>
    <property type="molecule type" value="Genomic_DNA"/>
</dbReference>
<comment type="catalytic activity">
    <reaction evidence="1">
        <text>N-(5-phospho-beta-D-ribosyl)anthranilate = 1-(2-carboxyphenylamino)-1-deoxy-D-ribulose 5-phosphate</text>
        <dbReference type="Rhea" id="RHEA:21540"/>
        <dbReference type="ChEBI" id="CHEBI:18277"/>
        <dbReference type="ChEBI" id="CHEBI:58613"/>
        <dbReference type="EC" id="5.3.1.24"/>
    </reaction>
</comment>
<sequence length="142" mass="15641">EIVHYCGLTVIQLHGKESPEYCLNFQNRILKALQVTPQMTPEDLTPYHDAVSGFLLDAYHKEKGGGTGETFDWSLIDSLKIKKPLVLAGGLTVDNVGEAIHRVRPFAVDVNSGIEKEPGRKDTALISKLVSEVRAADQKKTL</sequence>
<dbReference type="EC" id="5.3.1.24" evidence="3"/>
<evidence type="ECO:0000259" key="9">
    <source>
        <dbReference type="Pfam" id="PF00697"/>
    </source>
</evidence>
<dbReference type="Pfam" id="PF00697">
    <property type="entry name" value="PRAI"/>
    <property type="match status" value="1"/>
</dbReference>
<evidence type="ECO:0000256" key="4">
    <source>
        <dbReference type="ARBA" id="ARBA00022272"/>
    </source>
</evidence>
<feature type="non-terminal residue" evidence="10">
    <location>
        <position position="1"/>
    </location>
</feature>
<dbReference type="CDD" id="cd00405">
    <property type="entry name" value="PRAI"/>
    <property type="match status" value="1"/>
</dbReference>
<evidence type="ECO:0000256" key="1">
    <source>
        <dbReference type="ARBA" id="ARBA00001164"/>
    </source>
</evidence>
<evidence type="ECO:0000256" key="8">
    <source>
        <dbReference type="ARBA" id="ARBA00023235"/>
    </source>
</evidence>
<dbReference type="InterPro" id="IPR044643">
    <property type="entry name" value="TrpF_fam"/>
</dbReference>
<dbReference type="GO" id="GO:0000162">
    <property type="term" value="P:L-tryptophan biosynthetic process"/>
    <property type="evidence" value="ECO:0007669"/>
    <property type="project" value="UniProtKB-UniPathway"/>
</dbReference>
<evidence type="ECO:0000313" key="10">
    <source>
        <dbReference type="EMBL" id="MBC8318413.1"/>
    </source>
</evidence>
<dbReference type="GO" id="GO:0004640">
    <property type="term" value="F:phosphoribosylanthranilate isomerase activity"/>
    <property type="evidence" value="ECO:0007669"/>
    <property type="project" value="UniProtKB-EC"/>
</dbReference>
<evidence type="ECO:0000256" key="6">
    <source>
        <dbReference type="ARBA" id="ARBA00022822"/>
    </source>
</evidence>
<organism evidence="10 11">
    <name type="scientific">Candidatus Desulfobia pelagia</name>
    <dbReference type="NCBI Taxonomy" id="2841692"/>
    <lineage>
        <taxon>Bacteria</taxon>
        <taxon>Pseudomonadati</taxon>
        <taxon>Thermodesulfobacteriota</taxon>
        <taxon>Desulfobulbia</taxon>
        <taxon>Desulfobulbales</taxon>
        <taxon>Desulfobulbaceae</taxon>
        <taxon>Candidatus Desulfobia</taxon>
    </lineage>
</organism>
<keyword evidence="7" id="KW-0057">Aromatic amino acid biosynthesis</keyword>
<gene>
    <name evidence="10" type="ORF">H8E41_10950</name>
</gene>
<dbReference type="PANTHER" id="PTHR42894:SF1">
    <property type="entry name" value="N-(5'-PHOSPHORIBOSYL)ANTHRANILATE ISOMERASE"/>
    <property type="match status" value="1"/>
</dbReference>
<keyword evidence="5" id="KW-0028">Amino-acid biosynthesis</keyword>
<dbReference type="InterPro" id="IPR013785">
    <property type="entry name" value="Aldolase_TIM"/>
</dbReference>
<dbReference type="Proteomes" id="UP000614424">
    <property type="component" value="Unassembled WGS sequence"/>
</dbReference>
<name>A0A8J6TG87_9BACT</name>
<protein>
    <recommendedName>
        <fullName evidence="4">N-(5'-phosphoribosyl)anthranilate isomerase</fullName>
        <ecNumber evidence="3">5.3.1.24</ecNumber>
    </recommendedName>
</protein>
<feature type="domain" description="N-(5'phosphoribosyl) anthranilate isomerase (PRAI)" evidence="9">
    <location>
        <begin position="3"/>
        <end position="131"/>
    </location>
</feature>
<evidence type="ECO:0000256" key="3">
    <source>
        <dbReference type="ARBA" id="ARBA00012572"/>
    </source>
</evidence>
<evidence type="ECO:0000256" key="5">
    <source>
        <dbReference type="ARBA" id="ARBA00022605"/>
    </source>
</evidence>
<proteinExistence type="inferred from homology"/>
<keyword evidence="8 10" id="KW-0413">Isomerase</keyword>
<dbReference type="Gene3D" id="3.20.20.70">
    <property type="entry name" value="Aldolase class I"/>
    <property type="match status" value="1"/>
</dbReference>
<dbReference type="InterPro" id="IPR011060">
    <property type="entry name" value="RibuloseP-bd_barrel"/>
</dbReference>
<dbReference type="HAMAP" id="MF_00135">
    <property type="entry name" value="PRAI"/>
    <property type="match status" value="1"/>
</dbReference>
<reference evidence="10 11" key="1">
    <citation type="submission" date="2020-08" db="EMBL/GenBank/DDBJ databases">
        <title>Bridging the membrane lipid divide: bacteria of the FCB group superphylum have the potential to synthesize archaeal ether lipids.</title>
        <authorList>
            <person name="Villanueva L."/>
            <person name="Von Meijenfeldt F.A.B."/>
            <person name="Westbye A.B."/>
            <person name="Yadav S."/>
            <person name="Hopmans E.C."/>
            <person name="Dutilh B.E."/>
            <person name="Sinninghe Damste J.S."/>
        </authorList>
    </citation>
    <scope>NUCLEOTIDE SEQUENCE [LARGE SCALE GENOMIC DNA]</scope>
    <source>
        <strain evidence="10">NIOZ-UU47</strain>
    </source>
</reference>
<dbReference type="InterPro" id="IPR001240">
    <property type="entry name" value="PRAI_dom"/>
</dbReference>
<evidence type="ECO:0000256" key="2">
    <source>
        <dbReference type="ARBA" id="ARBA00004664"/>
    </source>
</evidence>
<comment type="pathway">
    <text evidence="2">Amino-acid biosynthesis; L-tryptophan biosynthesis; L-tryptophan from chorismate: step 3/5.</text>
</comment>